<dbReference type="InterPro" id="IPR036249">
    <property type="entry name" value="Thioredoxin-like_sf"/>
</dbReference>
<dbReference type="STRING" id="92947.BVG79_01164"/>
<evidence type="ECO:0000313" key="3">
    <source>
        <dbReference type="Proteomes" id="UP000242447"/>
    </source>
</evidence>
<protein>
    <submittedName>
        <fullName evidence="2">DSBA-like thioredoxin family protein</fullName>
    </submittedName>
</protein>
<dbReference type="Gene3D" id="3.40.30.10">
    <property type="entry name" value="Glutaredoxin"/>
    <property type="match status" value="1"/>
</dbReference>
<dbReference type="InterPro" id="IPR001853">
    <property type="entry name" value="DSBA-like_thioredoxin_dom"/>
</dbReference>
<dbReference type="RefSeq" id="WP_085786048.1">
    <property type="nucleotide sequence ID" value="NZ_CP019937.1"/>
</dbReference>
<proteinExistence type="predicted"/>
<dbReference type="GO" id="GO:0016491">
    <property type="term" value="F:oxidoreductase activity"/>
    <property type="evidence" value="ECO:0007669"/>
    <property type="project" value="InterPro"/>
</dbReference>
<dbReference type="PANTHER" id="PTHR13887:SF41">
    <property type="entry name" value="THIOREDOXIN SUPERFAMILY PROTEIN"/>
    <property type="match status" value="1"/>
</dbReference>
<reference evidence="2 3" key="1">
    <citation type="submission" date="2017-02" db="EMBL/GenBank/DDBJ databases">
        <title>Ketogulonicigenium robustum SPU B003 Genome sequencing and assembly.</title>
        <authorList>
            <person name="Li Y."/>
            <person name="Liu L."/>
            <person name="Wang C."/>
            <person name="Zhang M."/>
            <person name="Zhang T."/>
            <person name="Zhang Y."/>
        </authorList>
    </citation>
    <scope>NUCLEOTIDE SEQUENCE [LARGE SCALE GENOMIC DNA]</scope>
    <source>
        <strain evidence="2 3">SPU_B003</strain>
    </source>
</reference>
<dbReference type="Proteomes" id="UP000242447">
    <property type="component" value="Chromosome"/>
</dbReference>
<accession>A0A1W6NZJ7</accession>
<dbReference type="OrthoDB" id="9799122at2"/>
<evidence type="ECO:0000259" key="1">
    <source>
        <dbReference type="Pfam" id="PF01323"/>
    </source>
</evidence>
<dbReference type="KEGG" id="kro:BVG79_01164"/>
<name>A0A1W6NZJ7_9RHOB</name>
<keyword evidence="3" id="KW-1185">Reference proteome</keyword>
<sequence length="219" mass="23558">MIKLDILGDPTDSWSMIALVALQAALAEADENPFVIEWHPLRRFAQLDPAGAPRHTILEPALGGREGLAKHDAEITAAATALGREVNLHKVTHLPNPMNALRLIHWAGLEGHQIDAVEALQTAYFRDGADIGDTDVLVQIATTLGMDGLAIRRLLAGPADAADLRAREAHSRKMGVKAVPTFIVDQHHVLAGAQTPALWLSVIKELTDSDHPPANAVLH</sequence>
<dbReference type="EMBL" id="CP019937">
    <property type="protein sequence ID" value="ARO14510.1"/>
    <property type="molecule type" value="Genomic_DNA"/>
</dbReference>
<organism evidence="2 3">
    <name type="scientific">Ketogulonicigenium robustum</name>
    <dbReference type="NCBI Taxonomy" id="92947"/>
    <lineage>
        <taxon>Bacteria</taxon>
        <taxon>Pseudomonadati</taxon>
        <taxon>Pseudomonadota</taxon>
        <taxon>Alphaproteobacteria</taxon>
        <taxon>Rhodobacterales</taxon>
        <taxon>Roseobacteraceae</taxon>
        <taxon>Ketogulonicigenium</taxon>
    </lineage>
</organism>
<gene>
    <name evidence="2" type="ORF">BVG79_01164</name>
</gene>
<dbReference type="SUPFAM" id="SSF52833">
    <property type="entry name" value="Thioredoxin-like"/>
    <property type="match status" value="1"/>
</dbReference>
<dbReference type="PANTHER" id="PTHR13887">
    <property type="entry name" value="GLUTATHIONE S-TRANSFERASE KAPPA"/>
    <property type="match status" value="1"/>
</dbReference>
<evidence type="ECO:0000313" key="2">
    <source>
        <dbReference type="EMBL" id="ARO14510.1"/>
    </source>
</evidence>
<dbReference type="Pfam" id="PF01323">
    <property type="entry name" value="DSBA"/>
    <property type="match status" value="1"/>
</dbReference>
<dbReference type="CDD" id="cd03024">
    <property type="entry name" value="DsbA_FrnE"/>
    <property type="match status" value="1"/>
</dbReference>
<feature type="domain" description="DSBA-like thioredoxin" evidence="1">
    <location>
        <begin position="14"/>
        <end position="197"/>
    </location>
</feature>
<dbReference type="AlphaFoldDB" id="A0A1W6NZJ7"/>